<proteinExistence type="predicted"/>
<keyword evidence="2" id="KW-1185">Reference proteome</keyword>
<dbReference type="Proteomes" id="UP000242913">
    <property type="component" value="Unassembled WGS sequence"/>
</dbReference>
<organism evidence="1 2">
    <name type="scientific">Onchocerca flexuosa</name>
    <dbReference type="NCBI Taxonomy" id="387005"/>
    <lineage>
        <taxon>Eukaryota</taxon>
        <taxon>Metazoa</taxon>
        <taxon>Ecdysozoa</taxon>
        <taxon>Nematoda</taxon>
        <taxon>Chromadorea</taxon>
        <taxon>Rhabditida</taxon>
        <taxon>Spirurina</taxon>
        <taxon>Spiruromorpha</taxon>
        <taxon>Filarioidea</taxon>
        <taxon>Onchocercidae</taxon>
        <taxon>Onchocerca</taxon>
    </lineage>
</organism>
<feature type="non-terminal residue" evidence="1">
    <location>
        <position position="1"/>
    </location>
</feature>
<protein>
    <submittedName>
        <fullName evidence="1">Uncharacterized protein</fullName>
    </submittedName>
</protein>
<name>A0A238BTI7_9BILA</name>
<reference evidence="1 2" key="1">
    <citation type="submission" date="2015-12" db="EMBL/GenBank/DDBJ databases">
        <title>Draft genome of the nematode, Onchocerca flexuosa.</title>
        <authorList>
            <person name="Mitreva M."/>
        </authorList>
    </citation>
    <scope>NUCLEOTIDE SEQUENCE [LARGE SCALE GENOMIC DNA]</scope>
    <source>
        <strain evidence="1">Red Deer</strain>
    </source>
</reference>
<dbReference type="EMBL" id="KZ270017">
    <property type="protein sequence ID" value="OZC08000.1"/>
    <property type="molecule type" value="Genomic_DNA"/>
</dbReference>
<evidence type="ECO:0000313" key="1">
    <source>
        <dbReference type="EMBL" id="OZC08000.1"/>
    </source>
</evidence>
<gene>
    <name evidence="1" type="ORF">X798_04996</name>
</gene>
<sequence>LQTQFISCWESTFSVRRGKLIIVDQRTSHKRYSYDGMQAARCRSAVNEQ</sequence>
<accession>A0A238BTI7</accession>
<dbReference type="AlphaFoldDB" id="A0A238BTI7"/>
<evidence type="ECO:0000313" key="2">
    <source>
        <dbReference type="Proteomes" id="UP000242913"/>
    </source>
</evidence>